<accession>A0ABR3ZEC9</accession>
<evidence type="ECO:0000313" key="10">
    <source>
        <dbReference type="EMBL" id="KAL1898451.1"/>
    </source>
</evidence>
<dbReference type="InterPro" id="IPR011701">
    <property type="entry name" value="MFS"/>
</dbReference>
<name>A0ABR3ZEC9_9PEZI</name>
<comment type="subcellular location">
    <subcellularLocation>
        <location evidence="1">Membrane</location>
        <topology evidence="1">Multi-pass membrane protein</topology>
    </subcellularLocation>
</comment>
<dbReference type="InterPro" id="IPR036259">
    <property type="entry name" value="MFS_trans_sf"/>
</dbReference>
<evidence type="ECO:0000256" key="6">
    <source>
        <dbReference type="ARBA" id="ARBA00023136"/>
    </source>
</evidence>
<keyword evidence="4 8" id="KW-0812">Transmembrane</keyword>
<organism evidence="10 11">
    <name type="scientific">Sporothrix stenoceras</name>
    <dbReference type="NCBI Taxonomy" id="5173"/>
    <lineage>
        <taxon>Eukaryota</taxon>
        <taxon>Fungi</taxon>
        <taxon>Dikarya</taxon>
        <taxon>Ascomycota</taxon>
        <taxon>Pezizomycotina</taxon>
        <taxon>Sordariomycetes</taxon>
        <taxon>Sordariomycetidae</taxon>
        <taxon>Ophiostomatales</taxon>
        <taxon>Ophiostomataceae</taxon>
        <taxon>Sporothrix</taxon>
    </lineage>
</organism>
<feature type="transmembrane region" description="Helical" evidence="8">
    <location>
        <begin position="126"/>
        <end position="144"/>
    </location>
</feature>
<feature type="transmembrane region" description="Helical" evidence="8">
    <location>
        <begin position="570"/>
        <end position="591"/>
    </location>
</feature>
<feature type="transmembrane region" description="Helical" evidence="8">
    <location>
        <begin position="156"/>
        <end position="175"/>
    </location>
</feature>
<feature type="transmembrane region" description="Helical" evidence="8">
    <location>
        <begin position="432"/>
        <end position="452"/>
    </location>
</feature>
<dbReference type="PANTHER" id="PTHR23501:SF12">
    <property type="entry name" value="MAJOR FACILITATOR SUPERFAMILY (MFS) PROFILE DOMAIN-CONTAINING PROTEIN-RELATED"/>
    <property type="match status" value="1"/>
</dbReference>
<feature type="transmembrane region" description="Helical" evidence="8">
    <location>
        <begin position="318"/>
        <end position="339"/>
    </location>
</feature>
<comment type="caution">
    <text evidence="10">The sequence shown here is derived from an EMBL/GenBank/DDBJ whole genome shotgun (WGS) entry which is preliminary data.</text>
</comment>
<feature type="region of interest" description="Disordered" evidence="7">
    <location>
        <begin position="1"/>
        <end position="79"/>
    </location>
</feature>
<evidence type="ECO:0000256" key="3">
    <source>
        <dbReference type="ARBA" id="ARBA00022448"/>
    </source>
</evidence>
<dbReference type="InterPro" id="IPR020846">
    <property type="entry name" value="MFS_dom"/>
</dbReference>
<dbReference type="SUPFAM" id="SSF103473">
    <property type="entry name" value="MFS general substrate transporter"/>
    <property type="match status" value="2"/>
</dbReference>
<dbReference type="PANTHER" id="PTHR23501">
    <property type="entry name" value="MAJOR FACILITATOR SUPERFAMILY"/>
    <property type="match status" value="1"/>
</dbReference>
<keyword evidence="11" id="KW-1185">Reference proteome</keyword>
<feature type="transmembrane region" description="Helical" evidence="8">
    <location>
        <begin position="498"/>
        <end position="518"/>
    </location>
</feature>
<dbReference type="Gene3D" id="1.20.1250.20">
    <property type="entry name" value="MFS general substrate transporter like domains"/>
    <property type="match status" value="2"/>
</dbReference>
<evidence type="ECO:0000256" key="2">
    <source>
        <dbReference type="ARBA" id="ARBA00007520"/>
    </source>
</evidence>
<feature type="transmembrane region" description="Helical" evidence="8">
    <location>
        <begin position="286"/>
        <end position="312"/>
    </location>
</feature>
<feature type="transmembrane region" description="Helical" evidence="8">
    <location>
        <begin position="85"/>
        <end position="104"/>
    </location>
</feature>
<dbReference type="Pfam" id="PF07690">
    <property type="entry name" value="MFS_1"/>
    <property type="match status" value="1"/>
</dbReference>
<evidence type="ECO:0000313" key="11">
    <source>
        <dbReference type="Proteomes" id="UP001583186"/>
    </source>
</evidence>
<feature type="compositionally biased region" description="Polar residues" evidence="7">
    <location>
        <begin position="1"/>
        <end position="10"/>
    </location>
</feature>
<protein>
    <recommendedName>
        <fullName evidence="9">Major facilitator superfamily (MFS) profile domain-containing protein</fullName>
    </recommendedName>
</protein>
<comment type="similarity">
    <text evidence="2">Belongs to the major facilitator superfamily. TCR/Tet family.</text>
</comment>
<evidence type="ECO:0000256" key="7">
    <source>
        <dbReference type="SAM" id="MobiDB-lite"/>
    </source>
</evidence>
<dbReference type="Proteomes" id="UP001583186">
    <property type="component" value="Unassembled WGS sequence"/>
</dbReference>
<feature type="transmembrane region" description="Helical" evidence="8">
    <location>
        <begin position="367"/>
        <end position="386"/>
    </location>
</feature>
<dbReference type="PROSITE" id="PS50850">
    <property type="entry name" value="MFS"/>
    <property type="match status" value="1"/>
</dbReference>
<feature type="transmembrane region" description="Helical" evidence="8">
    <location>
        <begin position="464"/>
        <end position="486"/>
    </location>
</feature>
<feature type="transmembrane region" description="Helical" evidence="8">
    <location>
        <begin position="406"/>
        <end position="425"/>
    </location>
</feature>
<evidence type="ECO:0000256" key="1">
    <source>
        <dbReference type="ARBA" id="ARBA00004141"/>
    </source>
</evidence>
<keyword evidence="5 8" id="KW-1133">Transmembrane helix</keyword>
<feature type="transmembrane region" description="Helical" evidence="8">
    <location>
        <begin position="214"/>
        <end position="233"/>
    </location>
</feature>
<proteinExistence type="inferred from homology"/>
<evidence type="ECO:0000256" key="4">
    <source>
        <dbReference type="ARBA" id="ARBA00022692"/>
    </source>
</evidence>
<sequence length="605" mass="64127">MSTLSSPSSTDIEKNAEAPRASSDSEPSAPQQHENALSRQISEAQAQSGLRRSSVATKNNADAPNSEFPSASGHQDQGGHPDIQGVRWILVCLALYLSVFMYGLDTTIAADVQSAVVETFGSVPQLTWLGAGFPLGSVAVILPYGRLFTTFNMKWLYIGGIVLFQAGSALCGGAPNMGALIVGRVLAGAGGTGMYLGGLTHFSALTSVQTRGTYITGITFVWGIGSILGPVVGGALSTSNASWRWAFYLNLIIGAVTAPIYIVYLPAIHPDTTGKSVKERLATLDYVGFVLSAAVWVTFGLALVSAGGLWAWRDGRTIATLAVFGVLFAAYAVQQYYCWFTTPETRSFPAHLLSFDKKHRRVSTTQLLLYIATSACIATLYVPAYYIPVYFQFVQNDTALMAAVRLLPFILVTVFVNLASGYLLAKVKYYKLFYLLSGLALTLSGALLFVYLKPTTPVRTIYGLSILSGFGTGLSLQIGYAVATLIVDPADIGNAINLQNVSQVGSTMISLVVAGQIFQGTAVRNLKDVLAGLNFSDSDIKSAVAGAQSTLFASLEGGIREQAVDAITSAIQSAFSLVIVSGAILLVVGAVMRREKLFGDIVTVG</sequence>
<dbReference type="EMBL" id="JAWCUI010000015">
    <property type="protein sequence ID" value="KAL1898451.1"/>
    <property type="molecule type" value="Genomic_DNA"/>
</dbReference>
<evidence type="ECO:0000256" key="5">
    <source>
        <dbReference type="ARBA" id="ARBA00022989"/>
    </source>
</evidence>
<feature type="transmembrane region" description="Helical" evidence="8">
    <location>
        <begin position="245"/>
        <end position="265"/>
    </location>
</feature>
<feature type="compositionally biased region" description="Polar residues" evidence="7">
    <location>
        <begin position="22"/>
        <end position="75"/>
    </location>
</feature>
<reference evidence="10 11" key="1">
    <citation type="journal article" date="2024" name="IMA Fungus">
        <title>IMA Genome - F19 : A genome assembly and annotation guide to empower mycologists, including annotated draft genome sequences of Ceratocystis pirilliformis, Diaporthe australafricana, Fusarium ophioides, Paecilomyces lecythidis, and Sporothrix stenoceras.</title>
        <authorList>
            <person name="Aylward J."/>
            <person name="Wilson A.M."/>
            <person name="Visagie C.M."/>
            <person name="Spraker J."/>
            <person name="Barnes I."/>
            <person name="Buitendag C."/>
            <person name="Ceriani C."/>
            <person name="Del Mar Angel L."/>
            <person name="du Plessis D."/>
            <person name="Fuchs T."/>
            <person name="Gasser K."/>
            <person name="Kramer D."/>
            <person name="Li W."/>
            <person name="Munsamy K."/>
            <person name="Piso A."/>
            <person name="Price J.L."/>
            <person name="Sonnekus B."/>
            <person name="Thomas C."/>
            <person name="van der Nest A."/>
            <person name="van Dijk A."/>
            <person name="van Heerden A."/>
            <person name="van Vuuren N."/>
            <person name="Yilmaz N."/>
            <person name="Duong T.A."/>
            <person name="van der Merwe N.A."/>
            <person name="Wingfield M.J."/>
            <person name="Wingfield B.D."/>
        </authorList>
    </citation>
    <scope>NUCLEOTIDE SEQUENCE [LARGE SCALE GENOMIC DNA]</scope>
    <source>
        <strain evidence="10 11">CMW 5346</strain>
    </source>
</reference>
<evidence type="ECO:0000259" key="9">
    <source>
        <dbReference type="PROSITE" id="PS50850"/>
    </source>
</evidence>
<feature type="transmembrane region" description="Helical" evidence="8">
    <location>
        <begin position="181"/>
        <end position="202"/>
    </location>
</feature>
<keyword evidence="6 8" id="KW-0472">Membrane</keyword>
<evidence type="ECO:0000256" key="8">
    <source>
        <dbReference type="SAM" id="Phobius"/>
    </source>
</evidence>
<feature type="domain" description="Major facilitator superfamily (MFS) profile" evidence="9">
    <location>
        <begin position="91"/>
        <end position="597"/>
    </location>
</feature>
<keyword evidence="3" id="KW-0813">Transport</keyword>
<gene>
    <name evidence="10" type="ORF">Sste5346_003354</name>
</gene>